<sequence length="232" mass="26056">MIKLIQISDCHIDDQVMTMGVNTQENLKKVVKKLSDYEFDVMLISGDLTHNGTPSSYARIKEILAPINTPIHVIGGNHDNLIQLNTIFKDNILNSTKLGNWQIIGIDSVQLNKASGLLTKEALNDLDQKLSDSNSEYIIVVLHHPIVSMNSSWDDNLSLENPGDLLQVLNKHSKIRCVVFGHAHESASFNHEPFAIVSCPSTALQYNKESRIGFNEFTLYDNGQINWTTQWI</sequence>
<dbReference type="GO" id="GO:0046872">
    <property type="term" value="F:metal ion binding"/>
    <property type="evidence" value="ECO:0007669"/>
    <property type="project" value="UniProtKB-KW"/>
</dbReference>
<organism evidence="6">
    <name type="scientific">hydrothermal vent metagenome</name>
    <dbReference type="NCBI Taxonomy" id="652676"/>
    <lineage>
        <taxon>unclassified sequences</taxon>
        <taxon>metagenomes</taxon>
        <taxon>ecological metagenomes</taxon>
    </lineage>
</organism>
<dbReference type="Pfam" id="PF00149">
    <property type="entry name" value="Metallophos"/>
    <property type="match status" value="1"/>
</dbReference>
<dbReference type="InterPro" id="IPR029052">
    <property type="entry name" value="Metallo-depent_PP-like"/>
</dbReference>
<keyword evidence="3" id="KW-0408">Iron</keyword>
<evidence type="ECO:0000256" key="4">
    <source>
        <dbReference type="ARBA" id="ARBA00025742"/>
    </source>
</evidence>
<reference evidence="6" key="1">
    <citation type="submission" date="2016-10" db="EMBL/GenBank/DDBJ databases">
        <authorList>
            <person name="de Groot N.N."/>
        </authorList>
    </citation>
    <scope>NUCLEOTIDE SEQUENCE</scope>
</reference>
<dbReference type="EC" id="3.1.4.17" evidence="6"/>
<gene>
    <name evidence="6" type="ORF">MNB_SUP05-4-146</name>
</gene>
<dbReference type="PANTHER" id="PTHR42988:SF2">
    <property type="entry name" value="CYCLIC NUCLEOTIDE PHOSPHODIESTERASE CBUA0032-RELATED"/>
    <property type="match status" value="1"/>
</dbReference>
<comment type="similarity">
    <text evidence="4">Belongs to the cyclic nucleotide phosphodiesterase class-III family.</text>
</comment>
<accession>A0A1W1D8U7</accession>
<dbReference type="Gene3D" id="3.60.21.10">
    <property type="match status" value="1"/>
</dbReference>
<evidence type="ECO:0000256" key="2">
    <source>
        <dbReference type="ARBA" id="ARBA00022801"/>
    </source>
</evidence>
<dbReference type="InterPro" id="IPR004843">
    <property type="entry name" value="Calcineurin-like_PHP"/>
</dbReference>
<protein>
    <submittedName>
        <fullName evidence="6">3',5'-cyclic-nucleotide phosphodiesterase</fullName>
        <ecNumber evidence="6">3.1.4.17</ecNumber>
    </submittedName>
</protein>
<dbReference type="EMBL" id="FPHR01000014">
    <property type="protein sequence ID" value="SFV76994.1"/>
    <property type="molecule type" value="Genomic_DNA"/>
</dbReference>
<dbReference type="PANTHER" id="PTHR42988">
    <property type="entry name" value="PHOSPHOHYDROLASE"/>
    <property type="match status" value="1"/>
</dbReference>
<evidence type="ECO:0000256" key="3">
    <source>
        <dbReference type="ARBA" id="ARBA00023004"/>
    </source>
</evidence>
<keyword evidence="2 6" id="KW-0378">Hydrolase</keyword>
<proteinExistence type="inferred from homology"/>
<dbReference type="InterPro" id="IPR050884">
    <property type="entry name" value="CNP_phosphodiesterase-III"/>
</dbReference>
<feature type="domain" description="Calcineurin-like phosphoesterase" evidence="5">
    <location>
        <begin position="3"/>
        <end position="185"/>
    </location>
</feature>
<keyword evidence="1" id="KW-0479">Metal-binding</keyword>
<name>A0A1W1D8U7_9ZZZZ</name>
<dbReference type="GO" id="GO:0004114">
    <property type="term" value="F:3',5'-cyclic-nucleotide phosphodiesterase activity"/>
    <property type="evidence" value="ECO:0007669"/>
    <property type="project" value="UniProtKB-EC"/>
</dbReference>
<evidence type="ECO:0000313" key="6">
    <source>
        <dbReference type="EMBL" id="SFV76994.1"/>
    </source>
</evidence>
<evidence type="ECO:0000256" key="1">
    <source>
        <dbReference type="ARBA" id="ARBA00022723"/>
    </source>
</evidence>
<dbReference type="AlphaFoldDB" id="A0A1W1D8U7"/>
<evidence type="ECO:0000259" key="5">
    <source>
        <dbReference type="Pfam" id="PF00149"/>
    </source>
</evidence>
<dbReference type="SUPFAM" id="SSF56300">
    <property type="entry name" value="Metallo-dependent phosphatases"/>
    <property type="match status" value="1"/>
</dbReference>